<sequence>MTFCSVCGAEHVQNAKFCHKCGDEIVPQRQQRQHDLPSTPSTSRVSTPINTNDGKSSARKLGPKAKKSKTQDTRKAVDVKVNVGILICRDGKLIPKRNTTLPLTVSDLTGVKELLNKAVEKHSRFNSDLISNNPELYKLLFSNHARVLETIPGSD</sequence>
<protein>
    <recommendedName>
        <fullName evidence="2">Zinc-ribbon domain-containing protein</fullName>
    </recommendedName>
</protein>
<feature type="domain" description="Zinc-ribbon" evidence="2">
    <location>
        <begin position="3"/>
        <end position="24"/>
    </location>
</feature>
<feature type="region of interest" description="Disordered" evidence="1">
    <location>
        <begin position="29"/>
        <end position="74"/>
    </location>
</feature>
<dbReference type="InterPro" id="IPR026870">
    <property type="entry name" value="Zinc_ribbon_dom"/>
</dbReference>
<accession>A0A6S7JPP5</accession>
<dbReference type="Pfam" id="PF13240">
    <property type="entry name" value="Zn_Ribbon_1"/>
    <property type="match status" value="1"/>
</dbReference>
<evidence type="ECO:0000313" key="4">
    <source>
        <dbReference type="Proteomes" id="UP001152795"/>
    </source>
</evidence>
<reference evidence="3" key="1">
    <citation type="submission" date="2020-04" db="EMBL/GenBank/DDBJ databases">
        <authorList>
            <person name="Alioto T."/>
            <person name="Alioto T."/>
            <person name="Gomez Garrido J."/>
        </authorList>
    </citation>
    <scope>NUCLEOTIDE SEQUENCE</scope>
    <source>
        <strain evidence="3">A484AB</strain>
    </source>
</reference>
<name>A0A6S7JPP5_PARCT</name>
<proteinExistence type="predicted"/>
<dbReference type="Proteomes" id="UP001152795">
    <property type="component" value="Unassembled WGS sequence"/>
</dbReference>
<keyword evidence="4" id="KW-1185">Reference proteome</keyword>
<evidence type="ECO:0000256" key="1">
    <source>
        <dbReference type="SAM" id="MobiDB-lite"/>
    </source>
</evidence>
<dbReference type="EMBL" id="CACRXK020020270">
    <property type="protein sequence ID" value="CAB4034616.1"/>
    <property type="molecule type" value="Genomic_DNA"/>
</dbReference>
<feature type="compositionally biased region" description="Low complexity" evidence="1">
    <location>
        <begin position="37"/>
        <end position="48"/>
    </location>
</feature>
<feature type="compositionally biased region" description="Basic residues" evidence="1">
    <location>
        <begin position="57"/>
        <end position="68"/>
    </location>
</feature>
<evidence type="ECO:0000259" key="2">
    <source>
        <dbReference type="Pfam" id="PF13240"/>
    </source>
</evidence>
<dbReference type="AlphaFoldDB" id="A0A6S7JPP5"/>
<gene>
    <name evidence="3" type="ORF">PACLA_8A013632</name>
</gene>
<comment type="caution">
    <text evidence="3">The sequence shown here is derived from an EMBL/GenBank/DDBJ whole genome shotgun (WGS) entry which is preliminary data.</text>
</comment>
<organism evidence="3 4">
    <name type="scientific">Paramuricea clavata</name>
    <name type="common">Red gorgonian</name>
    <name type="synonym">Violescent sea-whip</name>
    <dbReference type="NCBI Taxonomy" id="317549"/>
    <lineage>
        <taxon>Eukaryota</taxon>
        <taxon>Metazoa</taxon>
        <taxon>Cnidaria</taxon>
        <taxon>Anthozoa</taxon>
        <taxon>Octocorallia</taxon>
        <taxon>Malacalcyonacea</taxon>
        <taxon>Plexauridae</taxon>
        <taxon>Paramuricea</taxon>
    </lineage>
</organism>
<evidence type="ECO:0000313" key="3">
    <source>
        <dbReference type="EMBL" id="CAB4034616.1"/>
    </source>
</evidence>